<evidence type="ECO:0000313" key="4">
    <source>
        <dbReference type="EMBL" id="KAF2238415.1"/>
    </source>
</evidence>
<dbReference type="Gene3D" id="3.40.50.720">
    <property type="entry name" value="NAD(P)-binding Rossmann-like Domain"/>
    <property type="match status" value="1"/>
</dbReference>
<dbReference type="InterPro" id="IPR020843">
    <property type="entry name" value="ER"/>
</dbReference>
<keyword evidence="2" id="KW-0560">Oxidoreductase</keyword>
<protein>
    <submittedName>
        <fullName evidence="4">NAD(P)-binding protein</fullName>
    </submittedName>
</protein>
<dbReference type="PANTHER" id="PTHR45348">
    <property type="entry name" value="HYPOTHETICAL OXIDOREDUCTASE (EUROFUNG)"/>
    <property type="match status" value="1"/>
</dbReference>
<accession>A0A6A6HJV1</accession>
<dbReference type="InterPro" id="IPR013149">
    <property type="entry name" value="ADH-like_C"/>
</dbReference>
<dbReference type="AlphaFoldDB" id="A0A6A6HJV1"/>
<evidence type="ECO:0000259" key="3">
    <source>
        <dbReference type="SMART" id="SM00829"/>
    </source>
</evidence>
<dbReference type="Pfam" id="PF00107">
    <property type="entry name" value="ADH_zinc_N"/>
    <property type="match status" value="1"/>
</dbReference>
<dbReference type="InterPro" id="IPR011032">
    <property type="entry name" value="GroES-like_sf"/>
</dbReference>
<dbReference type="InterPro" id="IPR047122">
    <property type="entry name" value="Trans-enoyl_RdTase-like"/>
</dbReference>
<dbReference type="PANTHER" id="PTHR45348:SF2">
    <property type="entry name" value="ZINC-TYPE ALCOHOL DEHYDROGENASE-LIKE PROTEIN C2E1P3.01"/>
    <property type="match status" value="1"/>
</dbReference>
<evidence type="ECO:0000256" key="2">
    <source>
        <dbReference type="ARBA" id="ARBA00023002"/>
    </source>
</evidence>
<feature type="domain" description="Enoyl reductase (ER)" evidence="3">
    <location>
        <begin position="1"/>
        <end position="292"/>
    </location>
</feature>
<dbReference type="InterPro" id="IPR036291">
    <property type="entry name" value="NAD(P)-bd_dom_sf"/>
</dbReference>
<dbReference type="SMART" id="SM00829">
    <property type="entry name" value="PKS_ER"/>
    <property type="match status" value="1"/>
</dbReference>
<dbReference type="EMBL" id="ML991776">
    <property type="protein sequence ID" value="KAF2238415.1"/>
    <property type="molecule type" value="Genomic_DNA"/>
</dbReference>
<dbReference type="SUPFAM" id="SSF51735">
    <property type="entry name" value="NAD(P)-binding Rossmann-fold domains"/>
    <property type="match status" value="1"/>
</dbReference>
<dbReference type="SUPFAM" id="SSF50129">
    <property type="entry name" value="GroES-like"/>
    <property type="match status" value="1"/>
</dbReference>
<proteinExistence type="inferred from homology"/>
<dbReference type="Gene3D" id="3.90.180.10">
    <property type="entry name" value="Medium-chain alcohol dehydrogenases, catalytic domain"/>
    <property type="match status" value="1"/>
</dbReference>
<sequence>MVVEVGPAVTKAFRPGDRVCGAVHGSHFLSPEGGAFGEYLVAKGDVQLKIPEGMGFEEASTLGVAVVTVGQGLYQGLGFPLPSTGRKEGGEEAEGQAEKREVLIYGGSSAMGMMAIQYAGLSNLIVNTTSSPKNFELLQSLGAHHTFDYHSPSCGSEIRAQTSNKLHHVFDTISGPSSIQICRDAFSSNGNNFYTGFPMGAEFSDPSIKTSVKVAYTALGEEVAFGERGPRFEASREDFEFAKIFTELSERLLEKGAIKPLRMRVGQGGLKGVLEGMGELRQGKVSAEKLVYRVDETA</sequence>
<comment type="similarity">
    <text evidence="1">Belongs to the zinc-containing alcohol dehydrogenase family.</text>
</comment>
<dbReference type="GO" id="GO:0016651">
    <property type="term" value="F:oxidoreductase activity, acting on NAD(P)H"/>
    <property type="evidence" value="ECO:0007669"/>
    <property type="project" value="InterPro"/>
</dbReference>
<evidence type="ECO:0000313" key="5">
    <source>
        <dbReference type="Proteomes" id="UP000800092"/>
    </source>
</evidence>
<dbReference type="Proteomes" id="UP000800092">
    <property type="component" value="Unassembled WGS sequence"/>
</dbReference>
<keyword evidence="5" id="KW-1185">Reference proteome</keyword>
<organism evidence="4 5">
    <name type="scientific">Viridothelium virens</name>
    <name type="common">Speckled blister lichen</name>
    <name type="synonym">Trypethelium virens</name>
    <dbReference type="NCBI Taxonomy" id="1048519"/>
    <lineage>
        <taxon>Eukaryota</taxon>
        <taxon>Fungi</taxon>
        <taxon>Dikarya</taxon>
        <taxon>Ascomycota</taxon>
        <taxon>Pezizomycotina</taxon>
        <taxon>Dothideomycetes</taxon>
        <taxon>Dothideomycetes incertae sedis</taxon>
        <taxon>Trypetheliales</taxon>
        <taxon>Trypetheliaceae</taxon>
        <taxon>Viridothelium</taxon>
    </lineage>
</organism>
<evidence type="ECO:0000256" key="1">
    <source>
        <dbReference type="ARBA" id="ARBA00008072"/>
    </source>
</evidence>
<reference evidence="4" key="1">
    <citation type="journal article" date="2020" name="Stud. Mycol.">
        <title>101 Dothideomycetes genomes: a test case for predicting lifestyles and emergence of pathogens.</title>
        <authorList>
            <person name="Haridas S."/>
            <person name="Albert R."/>
            <person name="Binder M."/>
            <person name="Bloem J."/>
            <person name="Labutti K."/>
            <person name="Salamov A."/>
            <person name="Andreopoulos B."/>
            <person name="Baker S."/>
            <person name="Barry K."/>
            <person name="Bills G."/>
            <person name="Bluhm B."/>
            <person name="Cannon C."/>
            <person name="Castanera R."/>
            <person name="Culley D."/>
            <person name="Daum C."/>
            <person name="Ezra D."/>
            <person name="Gonzalez J."/>
            <person name="Henrissat B."/>
            <person name="Kuo A."/>
            <person name="Liang C."/>
            <person name="Lipzen A."/>
            <person name="Lutzoni F."/>
            <person name="Magnuson J."/>
            <person name="Mondo S."/>
            <person name="Nolan M."/>
            <person name="Ohm R."/>
            <person name="Pangilinan J."/>
            <person name="Park H.-J."/>
            <person name="Ramirez L."/>
            <person name="Alfaro M."/>
            <person name="Sun H."/>
            <person name="Tritt A."/>
            <person name="Yoshinaga Y."/>
            <person name="Zwiers L.-H."/>
            <person name="Turgeon B."/>
            <person name="Goodwin S."/>
            <person name="Spatafora J."/>
            <person name="Crous P."/>
            <person name="Grigoriev I."/>
        </authorList>
    </citation>
    <scope>NUCLEOTIDE SEQUENCE</scope>
    <source>
        <strain evidence="4">Tuck. ex Michener</strain>
    </source>
</reference>
<dbReference type="OrthoDB" id="48317at2759"/>
<gene>
    <name evidence="4" type="ORF">EV356DRAFT_507536</name>
</gene>
<dbReference type="CDD" id="cd08249">
    <property type="entry name" value="enoyl_reductase_like"/>
    <property type="match status" value="1"/>
</dbReference>
<name>A0A6A6HJV1_VIRVR</name>